<evidence type="ECO:0000313" key="2">
    <source>
        <dbReference type="Proteomes" id="UP000274545"/>
    </source>
</evidence>
<accession>A0A3S0UAA5</accession>
<organism evidence="1 2">
    <name type="scientific">Spiroplasma poulsonii</name>
    <dbReference type="NCBI Taxonomy" id="2138"/>
    <lineage>
        <taxon>Bacteria</taxon>
        <taxon>Bacillati</taxon>
        <taxon>Mycoplasmatota</taxon>
        <taxon>Mollicutes</taxon>
        <taxon>Entomoplasmatales</taxon>
        <taxon>Spiroplasmataceae</taxon>
        <taxon>Spiroplasma</taxon>
    </lineage>
</organism>
<dbReference type="Proteomes" id="UP000274545">
    <property type="component" value="Unassembled WGS sequence"/>
</dbReference>
<name>A0A3S0UAA5_9MOLU</name>
<evidence type="ECO:0000313" key="1">
    <source>
        <dbReference type="EMBL" id="RUP75690.1"/>
    </source>
</evidence>
<proteinExistence type="predicted"/>
<dbReference type="EMBL" id="RAHC01000015">
    <property type="protein sequence ID" value="RUP75690.1"/>
    <property type="molecule type" value="Genomic_DNA"/>
</dbReference>
<reference evidence="1 2" key="1">
    <citation type="journal article" date="2019" name="Genome Biol. Evol.">
        <title>Toxin and genome evolution in a Drosophila defensive symbiosis.</title>
        <authorList>
            <person name="Ballinger M.J."/>
            <person name="Gawryluk R.M."/>
            <person name="Perlman S.J."/>
        </authorList>
    </citation>
    <scope>NUCLEOTIDE SEQUENCE [LARGE SCALE GENOMIC DNA]</scope>
    <source>
        <strain evidence="2">sNeo</strain>
    </source>
</reference>
<sequence>MKKTVKELIDKFYENFDLTFELEEYLDTILQAHEKELAEKDRKIDSFKQQIDMEHNFNQNLGSEIEELKQQQLYKEDFDDIELKFECGCSLKDSVDECFDETECDYPV</sequence>
<gene>
    <name evidence="1" type="ORF">D6D54_08065</name>
</gene>
<dbReference type="AlphaFoldDB" id="A0A3S0UAA5"/>
<comment type="caution">
    <text evidence="1">The sequence shown here is derived from an EMBL/GenBank/DDBJ whole genome shotgun (WGS) entry which is preliminary data.</text>
</comment>
<protein>
    <submittedName>
        <fullName evidence="1">Uncharacterized protein</fullName>
    </submittedName>
</protein>
<dbReference type="RefSeq" id="WP_127093382.1">
    <property type="nucleotide sequence ID" value="NZ_RAHC01000015.1"/>
</dbReference>